<dbReference type="EMBL" id="JASSZA010000001">
    <property type="protein sequence ID" value="KAK2119068.1"/>
    <property type="molecule type" value="Genomic_DNA"/>
</dbReference>
<gene>
    <name evidence="2" type="ORF">P7K49_000454</name>
</gene>
<reference evidence="2 3" key="1">
    <citation type="submission" date="2023-05" db="EMBL/GenBank/DDBJ databases">
        <title>B98-5 Cell Line De Novo Hybrid Assembly: An Optical Mapping Approach.</title>
        <authorList>
            <person name="Kananen K."/>
            <person name="Auerbach J.A."/>
            <person name="Kautto E."/>
            <person name="Blachly J.S."/>
        </authorList>
    </citation>
    <scope>NUCLEOTIDE SEQUENCE [LARGE SCALE GENOMIC DNA]</scope>
    <source>
        <strain evidence="2">B95-8</strain>
        <tissue evidence="2">Cell line</tissue>
    </source>
</reference>
<evidence type="ECO:0000313" key="2">
    <source>
        <dbReference type="EMBL" id="KAK2119068.1"/>
    </source>
</evidence>
<keyword evidence="3" id="KW-1185">Reference proteome</keyword>
<sequence length="297" mass="31723">MSLRRTSSVLRAHTPQTWLVLARRLTTEGLSAATERRAAATPPRAASLGALRRAVSTYHWQSCEGEAADPSRCLRPRAGTQSASSGAKFKNVTRTVGWSRKRTETRPAGLLPGSACPSARRAIWNRPFSRHFRRGWEAEASGAPEEAGGMAAGVDCGDGVGARQHVFLVPGKHARPGGCGCQRAGGAACDLGRAALYPGCSHSLARRRMGFPLDNWPRILVTRHSQPRFSNPEAQKRIECVSRALIPEADPACREPHGFRVTGALLAPETGGKGDGTIQQDNDYRSVGAGPFSPPCG</sequence>
<comment type="caution">
    <text evidence="2">The sequence shown here is derived from an EMBL/GenBank/DDBJ whole genome shotgun (WGS) entry which is preliminary data.</text>
</comment>
<feature type="region of interest" description="Disordered" evidence="1">
    <location>
        <begin position="267"/>
        <end position="297"/>
    </location>
</feature>
<accession>A0ABQ9WBQ0</accession>
<dbReference type="Proteomes" id="UP001266305">
    <property type="component" value="Unassembled WGS sequence"/>
</dbReference>
<name>A0ABQ9WBQ0_SAGOE</name>
<evidence type="ECO:0000313" key="3">
    <source>
        <dbReference type="Proteomes" id="UP001266305"/>
    </source>
</evidence>
<evidence type="ECO:0000256" key="1">
    <source>
        <dbReference type="SAM" id="MobiDB-lite"/>
    </source>
</evidence>
<proteinExistence type="predicted"/>
<organism evidence="2 3">
    <name type="scientific">Saguinus oedipus</name>
    <name type="common">Cotton-top tamarin</name>
    <name type="synonym">Oedipomidas oedipus</name>
    <dbReference type="NCBI Taxonomy" id="9490"/>
    <lineage>
        <taxon>Eukaryota</taxon>
        <taxon>Metazoa</taxon>
        <taxon>Chordata</taxon>
        <taxon>Craniata</taxon>
        <taxon>Vertebrata</taxon>
        <taxon>Euteleostomi</taxon>
        <taxon>Mammalia</taxon>
        <taxon>Eutheria</taxon>
        <taxon>Euarchontoglires</taxon>
        <taxon>Primates</taxon>
        <taxon>Haplorrhini</taxon>
        <taxon>Platyrrhini</taxon>
        <taxon>Cebidae</taxon>
        <taxon>Callitrichinae</taxon>
        <taxon>Saguinus</taxon>
    </lineage>
</organism>
<protein>
    <submittedName>
        <fullName evidence="2">Uncharacterized protein</fullName>
    </submittedName>
</protein>